<evidence type="ECO:0000313" key="1">
    <source>
        <dbReference type="EMBL" id="KAL2322159.1"/>
    </source>
</evidence>
<name>A0ABD1LF57_9FABA</name>
<dbReference type="PANTHER" id="PTHR43173:SF28">
    <property type="entry name" value="AARF DOMAIN CONTAINING KINASE 5"/>
    <property type="match status" value="1"/>
</dbReference>
<dbReference type="PANTHER" id="PTHR43173">
    <property type="entry name" value="ABC1 FAMILY PROTEIN"/>
    <property type="match status" value="1"/>
</dbReference>
<sequence length="92" mass="10195">MLTETCLGGGLQFDTSEEELSQGVDEGVRDGEEVEADGRRVGVKDKVHLYSAKRFLKLCEANRGFYVKAGQFVASQKVLPREYSSTFSSLQD</sequence>
<keyword evidence="2" id="KW-1185">Reference proteome</keyword>
<reference evidence="1 2" key="1">
    <citation type="submission" date="2024-08" db="EMBL/GenBank/DDBJ databases">
        <title>Insights into the chromosomal genome structure of Flemingia macrophylla.</title>
        <authorList>
            <person name="Ding Y."/>
            <person name="Zhao Y."/>
            <person name="Bi W."/>
            <person name="Wu M."/>
            <person name="Zhao G."/>
            <person name="Gong Y."/>
            <person name="Li W."/>
            <person name="Zhang P."/>
        </authorList>
    </citation>
    <scope>NUCLEOTIDE SEQUENCE [LARGE SCALE GENOMIC DNA]</scope>
    <source>
        <strain evidence="1">DYQJB</strain>
        <tissue evidence="1">Leaf</tissue>
    </source>
</reference>
<comment type="caution">
    <text evidence="1">The sequence shown here is derived from an EMBL/GenBank/DDBJ whole genome shotgun (WGS) entry which is preliminary data.</text>
</comment>
<proteinExistence type="predicted"/>
<dbReference type="Proteomes" id="UP001603857">
    <property type="component" value="Unassembled WGS sequence"/>
</dbReference>
<dbReference type="EMBL" id="JBGMDY010000009">
    <property type="protein sequence ID" value="KAL2322159.1"/>
    <property type="molecule type" value="Genomic_DNA"/>
</dbReference>
<dbReference type="AlphaFoldDB" id="A0ABD1LF57"/>
<dbReference type="InterPro" id="IPR051130">
    <property type="entry name" value="Mito_struct-func_regulator"/>
</dbReference>
<protein>
    <submittedName>
        <fullName evidence="1">Uncharacterized protein</fullName>
    </submittedName>
</protein>
<organism evidence="1 2">
    <name type="scientific">Flemingia macrophylla</name>
    <dbReference type="NCBI Taxonomy" id="520843"/>
    <lineage>
        <taxon>Eukaryota</taxon>
        <taxon>Viridiplantae</taxon>
        <taxon>Streptophyta</taxon>
        <taxon>Embryophyta</taxon>
        <taxon>Tracheophyta</taxon>
        <taxon>Spermatophyta</taxon>
        <taxon>Magnoliopsida</taxon>
        <taxon>eudicotyledons</taxon>
        <taxon>Gunneridae</taxon>
        <taxon>Pentapetalae</taxon>
        <taxon>rosids</taxon>
        <taxon>fabids</taxon>
        <taxon>Fabales</taxon>
        <taxon>Fabaceae</taxon>
        <taxon>Papilionoideae</taxon>
        <taxon>50 kb inversion clade</taxon>
        <taxon>NPAAA clade</taxon>
        <taxon>indigoferoid/millettioid clade</taxon>
        <taxon>Phaseoleae</taxon>
        <taxon>Flemingia</taxon>
    </lineage>
</organism>
<accession>A0ABD1LF57</accession>
<gene>
    <name evidence="1" type="ORF">Fmac_026538</name>
</gene>
<evidence type="ECO:0000313" key="2">
    <source>
        <dbReference type="Proteomes" id="UP001603857"/>
    </source>
</evidence>